<accession>A0A7W1YHK0</accession>
<dbReference type="InterPro" id="IPR011050">
    <property type="entry name" value="Pectin_lyase_fold/virulence"/>
</dbReference>
<comment type="caution">
    <text evidence="2">The sequence shown here is derived from an EMBL/GenBank/DDBJ whole genome shotgun (WGS) entry which is preliminary data.</text>
</comment>
<dbReference type="InterPro" id="IPR006626">
    <property type="entry name" value="PbH1"/>
</dbReference>
<gene>
    <name evidence="2" type="ORF">HPK16_15625</name>
</gene>
<name>A0A7W1YHK0_9LIST</name>
<dbReference type="Proteomes" id="UP000548787">
    <property type="component" value="Unassembled WGS sequence"/>
</dbReference>
<feature type="domain" description="Right handed beta helix" evidence="1">
    <location>
        <begin position="109"/>
        <end position="259"/>
    </location>
</feature>
<evidence type="ECO:0000313" key="3">
    <source>
        <dbReference type="Proteomes" id="UP000548787"/>
    </source>
</evidence>
<reference evidence="2 3" key="1">
    <citation type="submission" date="2020-05" db="EMBL/GenBank/DDBJ databases">
        <authorList>
            <person name="Carlin C.R."/>
        </authorList>
    </citation>
    <scope>NUCLEOTIDE SEQUENCE [LARGE SCALE GENOMIC DNA]</scope>
    <source>
        <strain evidence="2 3">FSL W9-0585</strain>
    </source>
</reference>
<dbReference type="InterPro" id="IPR039448">
    <property type="entry name" value="Beta_helix"/>
</dbReference>
<dbReference type="Pfam" id="PF13229">
    <property type="entry name" value="Beta_helix"/>
    <property type="match status" value="1"/>
</dbReference>
<protein>
    <submittedName>
        <fullName evidence="2">Right-handed parallel beta-helix repeat-containing protein</fullName>
    </submittedName>
</protein>
<reference evidence="2 3" key="2">
    <citation type="submission" date="2020-08" db="EMBL/GenBank/DDBJ databases">
        <title>Listeria ohnekaius sp. nov. and Listeria portnoyii sp. nov. isolated from non-agricultural and natural environments.</title>
        <authorList>
            <person name="Weller D."/>
            <person name="Belias A.M."/>
            <person name="Liao J."/>
            <person name="Guo S."/>
            <person name="Orsi R.H."/>
            <person name="Wiedmann M."/>
        </authorList>
    </citation>
    <scope>NUCLEOTIDE SEQUENCE [LARGE SCALE GENOMIC DNA]</scope>
    <source>
        <strain evidence="2 3">FSL W9-0585</strain>
    </source>
</reference>
<keyword evidence="3" id="KW-1185">Reference proteome</keyword>
<dbReference type="SMART" id="SM00710">
    <property type="entry name" value="PbH1"/>
    <property type="match status" value="4"/>
</dbReference>
<sequence>MKKRILLLLSFAIVVLGGLLIQGANAKAATLDLKPGTTTEIKAHNTHVLQNAINTSKIPITIPKGNFEVVGSIILKSNVTLIGATGNPADSTITLNGGPMTTETGKGVTTVNNLQLRNFTLQYNANKPKYDFQKHNIYVYQSHLLEIGAVPKAETAANYHAVYKKPTKNNIQVQNMILNANQVGSAALSIAKATNVNIANNQILNSGLQSGITASYTDGLRIDGNIVKNSGRSGISLYQGNGSAKAPVYIRNNKVIDWMERFGGYHYNAAKAAKIAPDMMLDGGIDSYGPANNYVYITGNSVSLQKENNKRITDNQKIEQKWGVKNTRYVGYTGIRGSGIAHAVYQNNTVTINSPDAISFMTFNLRLRNTYTAPKYILVEKNKFTAQNISFPIRIFGGASDGSLASGITIRQNTFTINGDIPTYYKTLIDVREKTETIGGKLTYFGTSLVTVTGNKITSKNVKQIVAGTPIRKLPVVDTLYIGQNTLNTKPFQKIGGYLDTVIQLPTYKKGIISGGIMWSFTDTSSKMIQLKDTTGKALTKPIALKKGPLVNFTLKPFYSPKPKVLWITSKVGTKSVTKKVPLYLF</sequence>
<proteinExistence type="predicted"/>
<dbReference type="Gene3D" id="2.160.20.10">
    <property type="entry name" value="Single-stranded right-handed beta-helix, Pectin lyase-like"/>
    <property type="match status" value="1"/>
</dbReference>
<dbReference type="AlphaFoldDB" id="A0A7W1YHK0"/>
<organism evidence="2 3">
    <name type="scientific">Listeria rustica</name>
    <dbReference type="NCBI Taxonomy" id="2713503"/>
    <lineage>
        <taxon>Bacteria</taxon>
        <taxon>Bacillati</taxon>
        <taxon>Bacillota</taxon>
        <taxon>Bacilli</taxon>
        <taxon>Bacillales</taxon>
        <taxon>Listeriaceae</taxon>
        <taxon>Listeria</taxon>
    </lineage>
</organism>
<dbReference type="EMBL" id="JABJVM010000026">
    <property type="protein sequence ID" value="MBA3927766.1"/>
    <property type="molecule type" value="Genomic_DNA"/>
</dbReference>
<dbReference type="RefSeq" id="WP_181677833.1">
    <property type="nucleotide sequence ID" value="NZ_JABJVM010000026.1"/>
</dbReference>
<evidence type="ECO:0000313" key="2">
    <source>
        <dbReference type="EMBL" id="MBA3927766.1"/>
    </source>
</evidence>
<dbReference type="SUPFAM" id="SSF51126">
    <property type="entry name" value="Pectin lyase-like"/>
    <property type="match status" value="1"/>
</dbReference>
<dbReference type="InterPro" id="IPR012334">
    <property type="entry name" value="Pectin_lyas_fold"/>
</dbReference>
<evidence type="ECO:0000259" key="1">
    <source>
        <dbReference type="Pfam" id="PF13229"/>
    </source>
</evidence>